<evidence type="ECO:0000259" key="1">
    <source>
        <dbReference type="Pfam" id="PF05685"/>
    </source>
</evidence>
<dbReference type="Pfam" id="PF05685">
    <property type="entry name" value="Uma2"/>
    <property type="match status" value="1"/>
</dbReference>
<dbReference type="PANTHER" id="PTHR34107">
    <property type="entry name" value="SLL0198 PROTEIN-RELATED"/>
    <property type="match status" value="1"/>
</dbReference>
<dbReference type="KEGG" id="cwa:CwatDRAFT_4446"/>
<dbReference type="InterPro" id="IPR008538">
    <property type="entry name" value="Uma2"/>
</dbReference>
<keyword evidence="3" id="KW-1185">Reference proteome</keyword>
<dbReference type="InterPro" id="IPR012296">
    <property type="entry name" value="Nuclease_put_TT1808"/>
</dbReference>
<name>Q4C588_CROWT</name>
<dbReference type="PANTHER" id="PTHR34107:SF1">
    <property type="entry name" value="SLL0198 PROTEIN"/>
    <property type="match status" value="1"/>
</dbReference>
<dbReference type="InterPro" id="IPR011335">
    <property type="entry name" value="Restrct_endonuc-II-like"/>
</dbReference>
<dbReference type="Gene3D" id="3.90.1570.10">
    <property type="entry name" value="tt1808, chain A"/>
    <property type="match status" value="1"/>
</dbReference>
<proteinExistence type="predicted"/>
<dbReference type="EMBL" id="AADV02000006">
    <property type="protein sequence ID" value="EAM51224.1"/>
    <property type="molecule type" value="Genomic_DNA"/>
</dbReference>
<evidence type="ECO:0000313" key="3">
    <source>
        <dbReference type="Proteomes" id="UP000003922"/>
    </source>
</evidence>
<organism evidence="2 3">
    <name type="scientific">Crocosphaera watsonii WH 8501</name>
    <dbReference type="NCBI Taxonomy" id="165597"/>
    <lineage>
        <taxon>Bacteria</taxon>
        <taxon>Bacillati</taxon>
        <taxon>Cyanobacteriota</taxon>
        <taxon>Cyanophyceae</taxon>
        <taxon>Oscillatoriophycideae</taxon>
        <taxon>Chroococcales</taxon>
        <taxon>Aphanothecaceae</taxon>
        <taxon>Crocosphaera</taxon>
    </lineage>
</organism>
<reference evidence="2" key="1">
    <citation type="submission" date="2004-02" db="EMBL/GenBank/DDBJ databases">
        <authorList>
            <consortium name="DOE Joint Genome Institute"/>
        </authorList>
    </citation>
    <scope>NUCLEOTIDE SEQUENCE [LARGE SCALE GENOMIC DNA]</scope>
    <source>
        <strain evidence="2">WH 8501</strain>
    </source>
</reference>
<comment type="caution">
    <text evidence="2">The sequence shown here is derived from an EMBL/GenBank/DDBJ whole genome shotgun (WGS) entry which is preliminary data.</text>
</comment>
<dbReference type="Proteomes" id="UP000003922">
    <property type="component" value="Unassembled WGS sequence"/>
</dbReference>
<sequence length="227" mass="25508">MELTQEGELIIMSPTGGEAGRKNFNLYLDLGIWNRQTKLGKAFDSSTLFILPNGARRSPDVSWIKLERWNGLTLQEKQGFPPIAPDFVIELVSPSDLKNQRYSDLQLKMQEYLGFAEKVSPKLMKGGLMSSPVLLLVNKDKKSDKNCLRSLERLTTKNVIAIDVMEVSGSFVITRFRLNLRLACPNFPSIALRKHSSEWACFFSSSLTFFGGLPNFGPLILIPLSLH</sequence>
<dbReference type="AlphaFoldDB" id="Q4C588"/>
<evidence type="ECO:0000313" key="2">
    <source>
        <dbReference type="EMBL" id="EAM51224.1"/>
    </source>
</evidence>
<accession>Q4C588</accession>
<gene>
    <name evidence="2" type="ORF">CwatDRAFT_4446</name>
</gene>
<dbReference type="CDD" id="cd06260">
    <property type="entry name" value="DUF820-like"/>
    <property type="match status" value="1"/>
</dbReference>
<dbReference type="SUPFAM" id="SSF52980">
    <property type="entry name" value="Restriction endonuclease-like"/>
    <property type="match status" value="1"/>
</dbReference>
<reference evidence="2" key="3">
    <citation type="submission" date="2016-12" db="EMBL/GenBank/DDBJ databases">
        <title>Annotation of the draft genome assembly of Crocosphaera watsonii WH 8501.</title>
        <authorList>
            <consortium name="US DOE Joint Genome Institute (JGI-ORNL)"/>
            <person name="Larimer F."/>
            <person name="Land M."/>
        </authorList>
    </citation>
    <scope>NUCLEOTIDE SEQUENCE</scope>
    <source>
        <strain evidence="2">WH 8501</strain>
    </source>
</reference>
<protein>
    <recommendedName>
        <fullName evidence="1">Putative restriction endonuclease domain-containing protein</fullName>
    </recommendedName>
</protein>
<reference evidence="2" key="2">
    <citation type="submission" date="2005-06" db="EMBL/GenBank/DDBJ databases">
        <title>Sequencing of the draft genome and assembly of Crocosphaera watsonii WH 8501.</title>
        <authorList>
            <consortium name="US DOE Joint Genome Institute (JGI-PGF)"/>
            <person name="Copeland A."/>
            <person name="Lucas S."/>
            <person name="Lapidus A."/>
            <person name="Barry K."/>
            <person name="Detter C."/>
            <person name="Glavina T."/>
            <person name="Hammon N."/>
            <person name="Israni S."/>
            <person name="Pitluck S."/>
            <person name="Richardson P."/>
        </authorList>
    </citation>
    <scope>NUCLEOTIDE SEQUENCE [LARGE SCALE GENOMIC DNA]</scope>
    <source>
        <strain evidence="2">WH 8501</strain>
    </source>
</reference>
<feature type="domain" description="Putative restriction endonuclease" evidence="1">
    <location>
        <begin position="2"/>
        <end position="113"/>
    </location>
</feature>